<accession>A0A0P6WEN2</accession>
<evidence type="ECO:0000256" key="1">
    <source>
        <dbReference type="SAM" id="MobiDB-lite"/>
    </source>
</evidence>
<name>A0A0P6WEN2_9HYPH</name>
<feature type="domain" description="TOD1/MUCI70 glycosyltransferase-like" evidence="3">
    <location>
        <begin position="309"/>
        <end position="461"/>
    </location>
</feature>
<reference evidence="4 5" key="2">
    <citation type="submission" date="2015-10" db="EMBL/GenBank/DDBJ databases">
        <title>Draft Genome Sequence of Prosthecomicrobium hirschii ATCC 27832.</title>
        <authorList>
            <person name="Daniel J."/>
            <person name="Givan S.A."/>
            <person name="Brun Y.V."/>
            <person name="Brown P.J."/>
        </authorList>
    </citation>
    <scope>NUCLEOTIDE SEQUENCE [LARGE SCALE GENOMIC DNA]</scope>
    <source>
        <strain evidence="4 5">16</strain>
    </source>
</reference>
<feature type="region of interest" description="Disordered" evidence="1">
    <location>
        <begin position="1"/>
        <end position="30"/>
    </location>
</feature>
<feature type="domain" description="Glycosyltransferase 2-like" evidence="2">
    <location>
        <begin position="526"/>
        <end position="630"/>
    </location>
</feature>
<dbReference type="Pfam" id="PF00535">
    <property type="entry name" value="Glycos_transf_2"/>
    <property type="match status" value="1"/>
</dbReference>
<reference evidence="4 5" key="1">
    <citation type="submission" date="2015-09" db="EMBL/GenBank/DDBJ databases">
        <authorList>
            <person name="Jackson K.R."/>
            <person name="Lunt B.L."/>
            <person name="Fisher J.N.B."/>
            <person name="Gardner A.V."/>
            <person name="Bailey M.E."/>
            <person name="Deus L.M."/>
            <person name="Earl A.S."/>
            <person name="Gibby P.D."/>
            <person name="Hartmann K.A."/>
            <person name="Liu J.E."/>
            <person name="Manci A.M."/>
            <person name="Nielsen D.A."/>
            <person name="Solomon M.B."/>
            <person name="Breakwell D.P."/>
            <person name="Burnett S.H."/>
            <person name="Grose J.H."/>
        </authorList>
    </citation>
    <scope>NUCLEOTIDE SEQUENCE [LARGE SCALE GENOMIC DNA]</scope>
    <source>
        <strain evidence="4 5">16</strain>
    </source>
</reference>
<feature type="region of interest" description="Disordered" evidence="1">
    <location>
        <begin position="209"/>
        <end position="238"/>
    </location>
</feature>
<sequence length="830" mass="91558">MASAGAATAPASGSRAAPARSRRPARQGGFLTRLLTTVGALLSRRGISGTVRTRFASVSLRNRRTDADAKPSQRPAAAEPTPDQRAVVASAPEPSANAGLPPIDRETVPTQDRTPVPPEGIASDRDAQALADEIAGSDLFDADFYVGRNQGHPIGAMSPALHYILFGAARGMAPSARFDGELYLELNTDVRASGMNPLVHYLRHGRAERRPIAKDEPTRPLEPARKRAKRAAAEDEANRSTYSRRRLYEFAAPERLETDRIHYFAARHDRRRVGVFTANVDAYESIKYHEYVNPGYDYILFTDQPPLYWHVYDVRPVPMHDQDPTRRVRYIKNHPHLLMADYEIAVWIDSNILIRGDIEPIVQAFRDSGEPIGTIPHPLRRSVYEEGEACIERSKDDADVIRAQMLRYRQEGFDCDDLVESCLILYRIGHPRLMPAMGNWWKEIDGGSRRDQLSFNIALARAGASYYPVMQRPVSARNHPALAFFHHDCDGSPISTFRAAGWEPVPARRDDLDRRIAAQAERTADIVVCVHNAPDWVRRCLASVVATRTAHRHRIILIDDGSDAETAALLQAFAAATDNVLLVRHDVALGYTKAANVGLRLSEAALVVLLNSDTVVTRHWIEKLMDVAFSKPQIGLVGPLSNAASNQSLPDFRGTAGQTAVNDLPPGMEPEDMNAWCEAHARREGCVHAALIHGFCLGITRALIDRIGVFDEENFKFGYGEEDDYSFRAVDAGFALAIATHTFVYHAKTQSYGTDRRKALSKAGGVRLRELHGRVRVDRATRNLAEDPELVRLRALSALLFPAASPDAADTAGTPEPAVAPALPAGMPAR</sequence>
<dbReference type="InterPro" id="IPR001173">
    <property type="entry name" value="Glyco_trans_2-like"/>
</dbReference>
<dbReference type="PANTHER" id="PTHR43179">
    <property type="entry name" value="RHAMNOSYLTRANSFERASE WBBL"/>
    <property type="match status" value="1"/>
</dbReference>
<dbReference type="STRING" id="665126.ABB55_23920"/>
<dbReference type="InterPro" id="IPR029044">
    <property type="entry name" value="Nucleotide-diphossugar_trans"/>
</dbReference>
<dbReference type="PANTHER" id="PTHR43179:SF7">
    <property type="entry name" value="RHAMNOSYLTRANSFERASE WBBL"/>
    <property type="match status" value="1"/>
</dbReference>
<dbReference type="Gene3D" id="3.90.550.10">
    <property type="entry name" value="Spore Coat Polysaccharide Biosynthesis Protein SpsA, Chain A"/>
    <property type="match status" value="1"/>
</dbReference>
<protein>
    <submittedName>
        <fullName evidence="4">Uncharacterized protein</fullName>
    </submittedName>
</protein>
<feature type="region of interest" description="Disordered" evidence="1">
    <location>
        <begin position="61"/>
        <end position="122"/>
    </location>
</feature>
<dbReference type="Proteomes" id="UP000048984">
    <property type="component" value="Unassembled WGS sequence"/>
</dbReference>
<proteinExistence type="predicted"/>
<evidence type="ECO:0000313" key="5">
    <source>
        <dbReference type="Proteomes" id="UP000048984"/>
    </source>
</evidence>
<dbReference type="InterPro" id="IPR048354">
    <property type="entry name" value="TOD1_MUCI70_glycTrfase_dom"/>
</dbReference>
<comment type="caution">
    <text evidence="4">The sequence shown here is derived from an EMBL/GenBank/DDBJ whole genome shotgun (WGS) entry which is preliminary data.</text>
</comment>
<evidence type="ECO:0000259" key="2">
    <source>
        <dbReference type="Pfam" id="PF00535"/>
    </source>
</evidence>
<gene>
    <name evidence="4" type="ORF">ABB55_23920</name>
</gene>
<feature type="compositionally biased region" description="Low complexity" evidence="1">
    <location>
        <begin position="1"/>
        <end position="19"/>
    </location>
</feature>
<evidence type="ECO:0000259" key="3">
    <source>
        <dbReference type="Pfam" id="PF04765"/>
    </source>
</evidence>
<dbReference type="EMBL" id="LJYW01000001">
    <property type="protein sequence ID" value="KPL54890.1"/>
    <property type="molecule type" value="Genomic_DNA"/>
</dbReference>
<evidence type="ECO:0000313" key="4">
    <source>
        <dbReference type="EMBL" id="KPL54890.1"/>
    </source>
</evidence>
<dbReference type="SUPFAM" id="SSF53448">
    <property type="entry name" value="Nucleotide-diphospho-sugar transferases"/>
    <property type="match status" value="2"/>
</dbReference>
<feature type="region of interest" description="Disordered" evidence="1">
    <location>
        <begin position="807"/>
        <end position="830"/>
    </location>
</feature>
<dbReference type="AlphaFoldDB" id="A0A0P6WEN2"/>
<organism evidence="4 5">
    <name type="scientific">Prosthecodimorpha hirschii</name>
    <dbReference type="NCBI Taxonomy" id="665126"/>
    <lineage>
        <taxon>Bacteria</taxon>
        <taxon>Pseudomonadati</taxon>
        <taxon>Pseudomonadota</taxon>
        <taxon>Alphaproteobacteria</taxon>
        <taxon>Hyphomicrobiales</taxon>
        <taxon>Ancalomicrobiaceae</taxon>
        <taxon>Prosthecodimorpha</taxon>
    </lineage>
</organism>
<dbReference type="Pfam" id="PF04765">
    <property type="entry name" value="TOD1_MUCI70"/>
    <property type="match status" value="1"/>
</dbReference>
<keyword evidence="5" id="KW-1185">Reference proteome</keyword>